<proteinExistence type="inferred from homology"/>
<dbReference type="Gene3D" id="1.10.287.80">
    <property type="entry name" value="ATP synthase, gamma subunit, helix hairpin domain"/>
    <property type="match status" value="1"/>
</dbReference>
<reference evidence="7" key="1">
    <citation type="submission" date="2022-11" db="UniProtKB">
        <authorList>
            <consortium name="WormBaseParasite"/>
        </authorList>
    </citation>
    <scope>IDENTIFICATION</scope>
</reference>
<evidence type="ECO:0000256" key="3">
    <source>
        <dbReference type="ARBA" id="ARBA00023002"/>
    </source>
</evidence>
<evidence type="ECO:0000256" key="1">
    <source>
        <dbReference type="ARBA" id="ARBA00004123"/>
    </source>
</evidence>
<dbReference type="GO" id="GO:0003682">
    <property type="term" value="F:chromatin binding"/>
    <property type="evidence" value="ECO:0007669"/>
    <property type="project" value="TreeGrafter"/>
</dbReference>
<organism evidence="6 7">
    <name type="scientific">Acrobeloides nanus</name>
    <dbReference type="NCBI Taxonomy" id="290746"/>
    <lineage>
        <taxon>Eukaryota</taxon>
        <taxon>Metazoa</taxon>
        <taxon>Ecdysozoa</taxon>
        <taxon>Nematoda</taxon>
        <taxon>Chromadorea</taxon>
        <taxon>Rhabditida</taxon>
        <taxon>Tylenchina</taxon>
        <taxon>Cephalobomorpha</taxon>
        <taxon>Cephaloboidea</taxon>
        <taxon>Cephalobidae</taxon>
        <taxon>Acrobeloides</taxon>
    </lineage>
</organism>
<feature type="compositionally biased region" description="Basic and acidic residues" evidence="4">
    <location>
        <begin position="776"/>
        <end position="795"/>
    </location>
</feature>
<dbReference type="PANTHER" id="PTHR10742">
    <property type="entry name" value="FLAVIN MONOAMINE OXIDASE"/>
    <property type="match status" value="1"/>
</dbReference>
<dbReference type="GO" id="GO:0140682">
    <property type="term" value="F:FAD-dependent H3K4me/H3K4me3 demethylase activity"/>
    <property type="evidence" value="ECO:0007669"/>
    <property type="project" value="UniProtKB-ARBA"/>
</dbReference>
<dbReference type="PROSITE" id="PS50934">
    <property type="entry name" value="SWIRM"/>
    <property type="match status" value="1"/>
</dbReference>
<evidence type="ECO:0000256" key="2">
    <source>
        <dbReference type="ARBA" id="ARBA00005995"/>
    </source>
</evidence>
<feature type="region of interest" description="Disordered" evidence="4">
    <location>
        <begin position="769"/>
        <end position="814"/>
    </location>
</feature>
<feature type="region of interest" description="Disordered" evidence="4">
    <location>
        <begin position="883"/>
        <end position="940"/>
    </location>
</feature>
<dbReference type="PANTHER" id="PTHR10742:SF386">
    <property type="entry name" value="LYSINE-SPECIFIC HISTONE DEMETHYLASE 1A"/>
    <property type="match status" value="1"/>
</dbReference>
<evidence type="ECO:0000313" key="7">
    <source>
        <dbReference type="WBParaSite" id="ACRNAN_Path_1141.g4407.t1"/>
    </source>
</evidence>
<dbReference type="WBParaSite" id="ACRNAN_Path_1141.g4407.t1">
    <property type="protein sequence ID" value="ACRNAN_Path_1141.g4407.t1"/>
    <property type="gene ID" value="ACRNAN_Path_1141.g4407"/>
</dbReference>
<dbReference type="AlphaFoldDB" id="A0A914BWE4"/>
<dbReference type="FunFam" id="1.10.10.10:FF:000064">
    <property type="entry name" value="Lysine-specific histone demethylase 1A"/>
    <property type="match status" value="1"/>
</dbReference>
<dbReference type="InterPro" id="IPR036188">
    <property type="entry name" value="FAD/NAD-bd_sf"/>
</dbReference>
<dbReference type="SUPFAM" id="SSF51905">
    <property type="entry name" value="FAD/NAD(P)-binding domain"/>
    <property type="match status" value="1"/>
</dbReference>
<keyword evidence="3" id="KW-0560">Oxidoreductase</keyword>
<dbReference type="InterPro" id="IPR050281">
    <property type="entry name" value="Flavin_monoamine_oxidase"/>
</dbReference>
<dbReference type="InterPro" id="IPR009057">
    <property type="entry name" value="Homeodomain-like_sf"/>
</dbReference>
<dbReference type="Proteomes" id="UP000887540">
    <property type="component" value="Unplaced"/>
</dbReference>
<protein>
    <submittedName>
        <fullName evidence="7">SWIRM domain-containing protein</fullName>
    </submittedName>
</protein>
<accession>A0A914BWE4</accession>
<dbReference type="InterPro" id="IPR036388">
    <property type="entry name" value="WH-like_DNA-bd_sf"/>
</dbReference>
<dbReference type="GO" id="GO:0005634">
    <property type="term" value="C:nucleus"/>
    <property type="evidence" value="ECO:0007669"/>
    <property type="project" value="UniProtKB-SubCell"/>
</dbReference>
<sequence>MDISSSSSNSPEPAERRPVWGNRRRRSNADYGDALSAQFMTSSYQNMDIFRWEDDDIALRCAALHARLPYDCLSTKELEFFPDVAKSRTSMNLYLFLRNKTVQLWQLDPLVELTFEAVYEEIPPPFNSDKALLKRVHEFLQRYGYINFGVFMNLSNLRLNTQRKVIVIGAGAAGLMAARQLKFQGFDLEILEARPRTGGRVMTYRRNMCAADLGAMIIMGITGNPVITLAKQLPVHLSKINSRCPIYDFNGKLVDPRKDEMIQKAFNKLLETCGYIANELNVTEVNGRKISLGEAYDHLLNQQEYRIQKKRLNYWKTMQDLYTKLQQKHKELIICKKAVDSAFQELSKTEDLSLLNAELSSLDSNEDFKLALKLKCLRSDLVEAIKLYETCESERKKLDTALKDQVYMNTTDKRILDFHFANLEYGNGASLYSTSLKEWDQDDIYEFEGCHMMIKEGYGGLLDLVIKDLDISLSHVVEKISYDTSGVKVTCNVQGKQVTFDADAAICTAPLGVLKRSVLGYNDAFKFDPPLPDWKIKAINAMGYGSLNKIALLFDKPFWDQSLNMFGRLNETASARGEMFLFFSNGDSPVLIGLLAGESASIVDKVNEEHLVAKAMLILTTIFPQCPKKPVDCVVTLWHKDRFARGCYSYVGVNACAEDYDRLADPICDENGVPRVLFAGEHTHRHYPATVHGAMLSGIREAARVADTFIGPLPTYSDPPEFTEVLETQHSTHPDHILHASSLAHRRESALAGLSPRKDATMIAKDRAARAARRAAAREEKKDGSGAETKAERKLSVSSSDDVMLLDDETKKPEIDEESKTTIYELIEKTEFHSSTVVVDEKIEEKMEIDETSQEVVKIEEPVAKSPTSESLQEIENYIEPTLNTEKIDFKSTPLEDITLAEAQPKTDEDELEPKPPTSPNPLEPKEAGSSTVSNEKKNWVDVILGDEEKSVEHFDKQVEEEILDSD</sequence>
<dbReference type="Gene3D" id="1.10.10.10">
    <property type="entry name" value="Winged helix-like DNA-binding domain superfamily/Winged helix DNA-binding domain"/>
    <property type="match status" value="1"/>
</dbReference>
<evidence type="ECO:0000259" key="5">
    <source>
        <dbReference type="PROSITE" id="PS50934"/>
    </source>
</evidence>
<dbReference type="SUPFAM" id="SSF54373">
    <property type="entry name" value="FAD-linked reductases, C-terminal domain"/>
    <property type="match status" value="1"/>
</dbReference>
<feature type="compositionally biased region" description="Low complexity" evidence="4">
    <location>
        <begin position="1"/>
        <end position="10"/>
    </location>
</feature>
<dbReference type="Gene3D" id="3.50.50.60">
    <property type="entry name" value="FAD/NAD(P)-binding domain"/>
    <property type="match status" value="2"/>
</dbReference>
<feature type="domain" description="SWIRM" evidence="5">
    <location>
        <begin position="59"/>
        <end position="157"/>
    </location>
</feature>
<comment type="subcellular location">
    <subcellularLocation>
        <location evidence="1">Nucleus</location>
    </subcellularLocation>
</comment>
<dbReference type="GO" id="GO:0050660">
    <property type="term" value="F:flavin adenine dinucleotide binding"/>
    <property type="evidence" value="ECO:0007669"/>
    <property type="project" value="TreeGrafter"/>
</dbReference>
<evidence type="ECO:0000256" key="4">
    <source>
        <dbReference type="SAM" id="MobiDB-lite"/>
    </source>
</evidence>
<dbReference type="InterPro" id="IPR002937">
    <property type="entry name" value="Amino_oxidase"/>
</dbReference>
<dbReference type="SUPFAM" id="SSF46689">
    <property type="entry name" value="Homeodomain-like"/>
    <property type="match status" value="1"/>
</dbReference>
<name>A0A914BWE4_9BILA</name>
<keyword evidence="6" id="KW-1185">Reference proteome</keyword>
<dbReference type="InterPro" id="IPR007526">
    <property type="entry name" value="SWIRM"/>
</dbReference>
<evidence type="ECO:0000313" key="6">
    <source>
        <dbReference type="Proteomes" id="UP000887540"/>
    </source>
</evidence>
<comment type="similarity">
    <text evidence="2">Belongs to the flavin monoamine oxidase family.</text>
</comment>
<dbReference type="Pfam" id="PF01593">
    <property type="entry name" value="Amino_oxidase"/>
    <property type="match status" value="1"/>
</dbReference>
<feature type="region of interest" description="Disordered" evidence="4">
    <location>
        <begin position="1"/>
        <end position="25"/>
    </location>
</feature>
<dbReference type="Pfam" id="PF04433">
    <property type="entry name" value="SWIRM"/>
    <property type="match status" value="1"/>
</dbReference>
<dbReference type="Gene3D" id="3.90.660.10">
    <property type="match status" value="1"/>
</dbReference>